<dbReference type="RefSeq" id="WP_027707111.1">
    <property type="nucleotide sequence ID" value="NZ_NDXW01000001.1"/>
</dbReference>
<sequence>MKKFLISSFLCVAMVVSSGCSTQGNKQQIGTAVGAVLGAVVGSALGKGNGKKVAIAAGAVLGGYIGNQLGAYLDDQDRIALEQKSISVLNTAKDGEDIQWRSQRTGAEATISTRNTRQETRSVNYYRDKRVVKVMNLTVIGKPFQAKQRANVRNAPEKQGYRVTSLASGEQVTAVGKTPSNWVMIAKKGVTIGYVHGSLLKPVAAQEKQTVLKTAKTSEASSQQPKSINIDDIELKGVDVVEDSMAVNTQCRSLDVKVNNKGKSGNESFDTCKGADGAWEII</sequence>
<keyword evidence="7" id="KW-1185">Reference proteome</keyword>
<feature type="domain" description="SH3b" evidence="5">
    <location>
        <begin position="150"/>
        <end position="201"/>
    </location>
</feature>
<feature type="domain" description="Glycine zipper 2TM" evidence="4">
    <location>
        <begin position="29"/>
        <end position="70"/>
    </location>
</feature>
<dbReference type="AlphaFoldDB" id="A0A4P9VJP5"/>
<keyword evidence="2" id="KW-0472">Membrane</keyword>
<dbReference type="PANTHER" id="PTHR35603:SF2">
    <property type="entry name" value="OUTER MEMBRANE LIPOPROTEIN"/>
    <property type="match status" value="1"/>
</dbReference>
<dbReference type="EMBL" id="NDXW01000001">
    <property type="protein sequence ID" value="RDH42380.1"/>
    <property type="molecule type" value="Genomic_DNA"/>
</dbReference>
<evidence type="ECO:0000313" key="6">
    <source>
        <dbReference type="EMBL" id="RDH42380.1"/>
    </source>
</evidence>
<dbReference type="InterPro" id="IPR051407">
    <property type="entry name" value="Bact_OM_lipoprot/Surf_antigen"/>
</dbReference>
<organism evidence="6 7">
    <name type="scientific">Zooshikella ganghwensis</name>
    <dbReference type="NCBI Taxonomy" id="202772"/>
    <lineage>
        <taxon>Bacteria</taxon>
        <taxon>Pseudomonadati</taxon>
        <taxon>Pseudomonadota</taxon>
        <taxon>Gammaproteobacteria</taxon>
        <taxon>Oceanospirillales</taxon>
        <taxon>Zooshikellaceae</taxon>
        <taxon>Zooshikella</taxon>
    </lineage>
</organism>
<dbReference type="Pfam" id="PF08239">
    <property type="entry name" value="SH3_3"/>
    <property type="match status" value="1"/>
</dbReference>
<evidence type="ECO:0000256" key="1">
    <source>
        <dbReference type="ARBA" id="ARBA00004370"/>
    </source>
</evidence>
<evidence type="ECO:0000259" key="5">
    <source>
        <dbReference type="Pfam" id="PF08239"/>
    </source>
</evidence>
<name>A0A4P9VJP5_9GAMM</name>
<feature type="chain" id="PRO_5020422990" evidence="3">
    <location>
        <begin position="23"/>
        <end position="282"/>
    </location>
</feature>
<protein>
    <submittedName>
        <fullName evidence="6">Glycine zipper 2TM domain-containing protein</fullName>
    </submittedName>
</protein>
<dbReference type="PROSITE" id="PS51257">
    <property type="entry name" value="PROKAR_LIPOPROTEIN"/>
    <property type="match status" value="1"/>
</dbReference>
<feature type="signal peptide" evidence="3">
    <location>
        <begin position="1"/>
        <end position="22"/>
    </location>
</feature>
<reference evidence="6 7" key="1">
    <citation type="submission" date="2017-04" db="EMBL/GenBank/DDBJ databases">
        <title>Draft genome sequence of Zooshikella ganghwensis VG4 isolated from Red Sea sediments.</title>
        <authorList>
            <person name="Rehman Z."/>
            <person name="Alam I."/>
            <person name="Kamau A."/>
            <person name="Bajic V."/>
            <person name="Leiknes T."/>
        </authorList>
    </citation>
    <scope>NUCLEOTIDE SEQUENCE [LARGE SCALE GENOMIC DNA]</scope>
    <source>
        <strain evidence="6 7">VG4</strain>
    </source>
</reference>
<dbReference type="InterPro" id="IPR003646">
    <property type="entry name" value="SH3-like_bac-type"/>
</dbReference>
<keyword evidence="3" id="KW-0732">Signal</keyword>
<evidence type="ECO:0000256" key="3">
    <source>
        <dbReference type="SAM" id="SignalP"/>
    </source>
</evidence>
<proteinExistence type="predicted"/>
<dbReference type="Gene3D" id="2.30.30.40">
    <property type="entry name" value="SH3 Domains"/>
    <property type="match status" value="1"/>
</dbReference>
<comment type="subcellular location">
    <subcellularLocation>
        <location evidence="1">Membrane</location>
    </subcellularLocation>
</comment>
<gene>
    <name evidence="6" type="ORF">B9G39_02385</name>
</gene>
<dbReference type="GO" id="GO:0019867">
    <property type="term" value="C:outer membrane"/>
    <property type="evidence" value="ECO:0007669"/>
    <property type="project" value="InterPro"/>
</dbReference>
<dbReference type="PANTHER" id="PTHR35603">
    <property type="match status" value="1"/>
</dbReference>
<accession>A0A4P9VJP5</accession>
<evidence type="ECO:0000313" key="7">
    <source>
        <dbReference type="Proteomes" id="UP000257039"/>
    </source>
</evidence>
<comment type="caution">
    <text evidence="6">The sequence shown here is derived from an EMBL/GenBank/DDBJ whole genome shotgun (WGS) entry which is preliminary data.</text>
</comment>
<evidence type="ECO:0000259" key="4">
    <source>
        <dbReference type="Pfam" id="PF05433"/>
    </source>
</evidence>
<evidence type="ECO:0000256" key="2">
    <source>
        <dbReference type="ARBA" id="ARBA00023136"/>
    </source>
</evidence>
<dbReference type="Pfam" id="PF05433">
    <property type="entry name" value="Rick_17kDa_Anti"/>
    <property type="match status" value="1"/>
</dbReference>
<dbReference type="Proteomes" id="UP000257039">
    <property type="component" value="Unassembled WGS sequence"/>
</dbReference>
<dbReference type="InterPro" id="IPR008816">
    <property type="entry name" value="Gly_zipper_2TM_dom"/>
</dbReference>